<dbReference type="Pfam" id="PF01636">
    <property type="entry name" value="APH"/>
    <property type="match status" value="1"/>
</dbReference>
<dbReference type="EMBL" id="JAJVCN010000001">
    <property type="protein sequence ID" value="MCE7001967.1"/>
    <property type="molecule type" value="Genomic_DNA"/>
</dbReference>
<reference evidence="2 3" key="1">
    <citation type="submission" date="2021-12" db="EMBL/GenBank/DDBJ databases">
        <title>Genome sequence of Kibdelosporangium philippinense ATCC 49844.</title>
        <authorList>
            <person name="Fedorov E.A."/>
            <person name="Omeragic M."/>
            <person name="Shalygina K.F."/>
            <person name="Maclea K.S."/>
        </authorList>
    </citation>
    <scope>NUCLEOTIDE SEQUENCE [LARGE SCALE GENOMIC DNA]</scope>
    <source>
        <strain evidence="2 3">ATCC 49844</strain>
    </source>
</reference>
<feature type="domain" description="Aminoglycoside phosphotransferase" evidence="1">
    <location>
        <begin position="117"/>
        <end position="184"/>
    </location>
</feature>
<evidence type="ECO:0000313" key="3">
    <source>
        <dbReference type="Proteomes" id="UP001521150"/>
    </source>
</evidence>
<accession>A0ABS8Z3B9</accession>
<comment type="caution">
    <text evidence="2">The sequence shown here is derived from an EMBL/GenBank/DDBJ whole genome shotgun (WGS) entry which is preliminary data.</text>
</comment>
<dbReference type="SUPFAM" id="SSF56112">
    <property type="entry name" value="Protein kinase-like (PK-like)"/>
    <property type="match status" value="1"/>
</dbReference>
<keyword evidence="3" id="KW-1185">Reference proteome</keyword>
<dbReference type="Proteomes" id="UP001521150">
    <property type="component" value="Unassembled WGS sequence"/>
</dbReference>
<dbReference type="RefSeq" id="WP_233723011.1">
    <property type="nucleotide sequence ID" value="NZ_JAJVCN010000001.1"/>
</dbReference>
<protein>
    <submittedName>
        <fullName evidence="2">Aminoglycoside phosphotransferase family protein</fullName>
    </submittedName>
</protein>
<dbReference type="InterPro" id="IPR002575">
    <property type="entry name" value="Aminoglycoside_PTrfase"/>
</dbReference>
<proteinExistence type="predicted"/>
<sequence length="270" mass="29916">MDPQAREQPLAGGVDHAGAVVRVEDTVRRPGGPAATQVRFFLTYLDDVGFTGAPRFHGLDEHDREILDYLDGQVAVPPFPDWAADEDLLISVALLQRELHRAAAGFRLPAGMHWPSRQLPPGAQGDLVCHTDLCLENVVVRDGHAAAFIDFDLATPAHPLFDIAIAARHWIPLRDPVDIADARASTDLIGRFRLLAGAHHLNAAQREQVISMLLGFLDNALRSTRWRAESGHPGFARMWADGYEGMNRRSRAWLTDHAHDLSNPGRHQPW</sequence>
<organism evidence="2 3">
    <name type="scientific">Kibdelosporangium philippinense</name>
    <dbReference type="NCBI Taxonomy" id="211113"/>
    <lineage>
        <taxon>Bacteria</taxon>
        <taxon>Bacillati</taxon>
        <taxon>Actinomycetota</taxon>
        <taxon>Actinomycetes</taxon>
        <taxon>Pseudonocardiales</taxon>
        <taxon>Pseudonocardiaceae</taxon>
        <taxon>Kibdelosporangium</taxon>
    </lineage>
</organism>
<dbReference type="InterPro" id="IPR011009">
    <property type="entry name" value="Kinase-like_dom_sf"/>
</dbReference>
<gene>
    <name evidence="2" type="ORF">LWC34_03845</name>
</gene>
<evidence type="ECO:0000259" key="1">
    <source>
        <dbReference type="Pfam" id="PF01636"/>
    </source>
</evidence>
<dbReference type="Gene3D" id="3.90.1200.10">
    <property type="match status" value="1"/>
</dbReference>
<name>A0ABS8Z3B9_9PSEU</name>
<evidence type="ECO:0000313" key="2">
    <source>
        <dbReference type="EMBL" id="MCE7001967.1"/>
    </source>
</evidence>